<sequence length="62" mass="7053">MQVKPWVELRTVRNPHAREITLPFVAHSGIFKSYEAGKGERNPGEYAELSSDARVIWDDLAL</sequence>
<evidence type="ECO:0000313" key="2">
    <source>
        <dbReference type="Proteomes" id="UP000178534"/>
    </source>
</evidence>
<dbReference type="STRING" id="1798665.A2942_02010"/>
<dbReference type="Proteomes" id="UP000178534">
    <property type="component" value="Unassembled WGS sequence"/>
</dbReference>
<reference evidence="1 2" key="1">
    <citation type="journal article" date="2016" name="Nat. Commun.">
        <title>Thousands of microbial genomes shed light on interconnected biogeochemical processes in an aquifer system.</title>
        <authorList>
            <person name="Anantharaman K."/>
            <person name="Brown C.T."/>
            <person name="Hug L.A."/>
            <person name="Sharon I."/>
            <person name="Castelle C.J."/>
            <person name="Probst A.J."/>
            <person name="Thomas B.C."/>
            <person name="Singh A."/>
            <person name="Wilkins M.J."/>
            <person name="Karaoz U."/>
            <person name="Brodie E.L."/>
            <person name="Williams K.H."/>
            <person name="Hubbard S.S."/>
            <person name="Banfield J.F."/>
        </authorList>
    </citation>
    <scope>NUCLEOTIDE SEQUENCE [LARGE SCALE GENOMIC DNA]</scope>
</reference>
<protein>
    <submittedName>
        <fullName evidence="1">Uncharacterized protein</fullName>
    </submittedName>
</protein>
<proteinExistence type="predicted"/>
<evidence type="ECO:0000313" key="1">
    <source>
        <dbReference type="EMBL" id="OGZ13726.1"/>
    </source>
</evidence>
<comment type="caution">
    <text evidence="1">The sequence shown here is derived from an EMBL/GenBank/DDBJ whole genome shotgun (WGS) entry which is preliminary data.</text>
</comment>
<name>A0A1G2DJH3_9BACT</name>
<gene>
    <name evidence="1" type="ORF">A2942_02010</name>
</gene>
<dbReference type="EMBL" id="MHLP01000004">
    <property type="protein sequence ID" value="OGZ13726.1"/>
    <property type="molecule type" value="Genomic_DNA"/>
</dbReference>
<dbReference type="AlphaFoldDB" id="A0A1G2DJH3"/>
<accession>A0A1G2DJH3</accession>
<organism evidence="1 2">
    <name type="scientific">Candidatus Lloydbacteria bacterium RIFCSPLOWO2_01_FULL_50_20</name>
    <dbReference type="NCBI Taxonomy" id="1798665"/>
    <lineage>
        <taxon>Bacteria</taxon>
        <taxon>Candidatus Lloydiibacteriota</taxon>
    </lineage>
</organism>